<accession>A0A2P5DEU4</accession>
<comment type="caution">
    <text evidence="1">The sequence shown here is derived from an EMBL/GenBank/DDBJ whole genome shotgun (WGS) entry which is preliminary data.</text>
</comment>
<proteinExistence type="predicted"/>
<protein>
    <submittedName>
        <fullName evidence="1">Uncharacterized protein</fullName>
    </submittedName>
</protein>
<keyword evidence="2" id="KW-1185">Reference proteome</keyword>
<sequence>MVQRYGGCSRFAYITLVSLSSASNVSRRRQARLVARQCSRLIVVSGGGEEKGSNGGDNSAEKGSKKLLPYALISSNTTKIHYDILYK</sequence>
<reference evidence="2" key="1">
    <citation type="submission" date="2016-06" db="EMBL/GenBank/DDBJ databases">
        <title>Parallel loss of symbiosis genes in relatives of nitrogen-fixing non-legume Parasponia.</title>
        <authorList>
            <person name="Van Velzen R."/>
            <person name="Holmer R."/>
            <person name="Bu F."/>
            <person name="Rutten L."/>
            <person name="Van Zeijl A."/>
            <person name="Liu W."/>
            <person name="Santuari L."/>
            <person name="Cao Q."/>
            <person name="Sharma T."/>
            <person name="Shen D."/>
            <person name="Roswanjaya Y."/>
            <person name="Wardhani T."/>
            <person name="Kalhor M.S."/>
            <person name="Jansen J."/>
            <person name="Van den Hoogen J."/>
            <person name="Gungor B."/>
            <person name="Hartog M."/>
            <person name="Hontelez J."/>
            <person name="Verver J."/>
            <person name="Yang W.-C."/>
            <person name="Schijlen E."/>
            <person name="Repin R."/>
            <person name="Schilthuizen M."/>
            <person name="Schranz E."/>
            <person name="Heidstra R."/>
            <person name="Miyata K."/>
            <person name="Fedorova E."/>
            <person name="Kohlen W."/>
            <person name="Bisseling T."/>
            <person name="Smit S."/>
            <person name="Geurts R."/>
        </authorList>
    </citation>
    <scope>NUCLEOTIDE SEQUENCE [LARGE SCALE GENOMIC DNA]</scope>
    <source>
        <strain evidence="2">cv. WU1-14</strain>
    </source>
</reference>
<evidence type="ECO:0000313" key="1">
    <source>
        <dbReference type="EMBL" id="PON71808.1"/>
    </source>
</evidence>
<dbReference type="AlphaFoldDB" id="A0A2P5DEU4"/>
<name>A0A2P5DEU4_PARAD</name>
<dbReference type="EMBL" id="JXTB01000042">
    <property type="protein sequence ID" value="PON71808.1"/>
    <property type="molecule type" value="Genomic_DNA"/>
</dbReference>
<evidence type="ECO:0000313" key="2">
    <source>
        <dbReference type="Proteomes" id="UP000237105"/>
    </source>
</evidence>
<gene>
    <name evidence="1" type="ORF">PanWU01x14_069950</name>
</gene>
<dbReference type="Proteomes" id="UP000237105">
    <property type="component" value="Unassembled WGS sequence"/>
</dbReference>
<dbReference type="OrthoDB" id="10545629at2759"/>
<organism evidence="1 2">
    <name type="scientific">Parasponia andersonii</name>
    <name type="common">Sponia andersonii</name>
    <dbReference type="NCBI Taxonomy" id="3476"/>
    <lineage>
        <taxon>Eukaryota</taxon>
        <taxon>Viridiplantae</taxon>
        <taxon>Streptophyta</taxon>
        <taxon>Embryophyta</taxon>
        <taxon>Tracheophyta</taxon>
        <taxon>Spermatophyta</taxon>
        <taxon>Magnoliopsida</taxon>
        <taxon>eudicotyledons</taxon>
        <taxon>Gunneridae</taxon>
        <taxon>Pentapetalae</taxon>
        <taxon>rosids</taxon>
        <taxon>fabids</taxon>
        <taxon>Rosales</taxon>
        <taxon>Cannabaceae</taxon>
        <taxon>Parasponia</taxon>
    </lineage>
</organism>